<accession>A0ACC2BT73</accession>
<proteinExistence type="predicted"/>
<comment type="caution">
    <text evidence="1">The sequence shown here is derived from an EMBL/GenBank/DDBJ whole genome shotgun (WGS) entry which is preliminary data.</text>
</comment>
<gene>
    <name evidence="1" type="ORF">O6H91_13G016200</name>
</gene>
<organism evidence="1 2">
    <name type="scientific">Diphasiastrum complanatum</name>
    <name type="common">Issler's clubmoss</name>
    <name type="synonym">Lycopodium complanatum</name>
    <dbReference type="NCBI Taxonomy" id="34168"/>
    <lineage>
        <taxon>Eukaryota</taxon>
        <taxon>Viridiplantae</taxon>
        <taxon>Streptophyta</taxon>
        <taxon>Embryophyta</taxon>
        <taxon>Tracheophyta</taxon>
        <taxon>Lycopodiopsida</taxon>
        <taxon>Lycopodiales</taxon>
        <taxon>Lycopodiaceae</taxon>
        <taxon>Lycopodioideae</taxon>
        <taxon>Diphasiastrum</taxon>
    </lineage>
</organism>
<dbReference type="EMBL" id="CM055104">
    <property type="protein sequence ID" value="KAJ7532719.1"/>
    <property type="molecule type" value="Genomic_DNA"/>
</dbReference>
<evidence type="ECO:0000313" key="2">
    <source>
        <dbReference type="Proteomes" id="UP001162992"/>
    </source>
</evidence>
<dbReference type="Proteomes" id="UP001162992">
    <property type="component" value="Chromosome 13"/>
</dbReference>
<keyword evidence="2" id="KW-1185">Reference proteome</keyword>
<protein>
    <submittedName>
        <fullName evidence="1">Uncharacterized protein</fullName>
    </submittedName>
</protein>
<name>A0ACC2BT73_DIPCM</name>
<evidence type="ECO:0000313" key="1">
    <source>
        <dbReference type="EMBL" id="KAJ7532719.1"/>
    </source>
</evidence>
<sequence length="219" mass="23310">MATVLEVVGGSSSFNAKGWHLLHSSPPATCCCCCSSSRRKVMAGAGPEAAMCSGFSSSSGSSSGSCRSSSLLPIFTGLKVSFPRRPRQRSHSRYPGRAQGHKGIVSEAQETAIAAEAVNDSTLKKLLLESEVPVLVDFWAPWCGPCRMIAPLIDELARQYAGKLKCLKINTDESPDAVAEYGIRSIPTVIIFVGGEKRDTVIGAVPKSNLTSTIDKYLE</sequence>
<reference evidence="2" key="1">
    <citation type="journal article" date="2024" name="Proc. Natl. Acad. Sci. U.S.A.">
        <title>Extraordinary preservation of gene collinearity over three hundred million years revealed in homosporous lycophytes.</title>
        <authorList>
            <person name="Li C."/>
            <person name="Wickell D."/>
            <person name="Kuo L.Y."/>
            <person name="Chen X."/>
            <person name="Nie B."/>
            <person name="Liao X."/>
            <person name="Peng D."/>
            <person name="Ji J."/>
            <person name="Jenkins J."/>
            <person name="Williams M."/>
            <person name="Shu S."/>
            <person name="Plott C."/>
            <person name="Barry K."/>
            <person name="Rajasekar S."/>
            <person name="Grimwood J."/>
            <person name="Han X."/>
            <person name="Sun S."/>
            <person name="Hou Z."/>
            <person name="He W."/>
            <person name="Dai G."/>
            <person name="Sun C."/>
            <person name="Schmutz J."/>
            <person name="Leebens-Mack J.H."/>
            <person name="Li F.W."/>
            <person name="Wang L."/>
        </authorList>
    </citation>
    <scope>NUCLEOTIDE SEQUENCE [LARGE SCALE GENOMIC DNA]</scope>
    <source>
        <strain evidence="2">cv. PW_Plant_1</strain>
    </source>
</reference>